<organism evidence="6 7">
    <name type="scientific">Rhizobium altiplani</name>
    <dbReference type="NCBI Taxonomy" id="1864509"/>
    <lineage>
        <taxon>Bacteria</taxon>
        <taxon>Pseudomonadati</taxon>
        <taxon>Pseudomonadota</taxon>
        <taxon>Alphaproteobacteria</taxon>
        <taxon>Hyphomicrobiales</taxon>
        <taxon>Rhizobiaceae</taxon>
        <taxon>Rhizobium/Agrobacterium group</taxon>
        <taxon>Rhizobium</taxon>
    </lineage>
</organism>
<dbReference type="GO" id="GO:0016887">
    <property type="term" value="F:ATP hydrolysis activity"/>
    <property type="evidence" value="ECO:0007669"/>
    <property type="project" value="InterPro"/>
</dbReference>
<dbReference type="GO" id="GO:0005524">
    <property type="term" value="F:ATP binding"/>
    <property type="evidence" value="ECO:0007669"/>
    <property type="project" value="UniProtKB-KW"/>
</dbReference>
<evidence type="ECO:0000256" key="2">
    <source>
        <dbReference type="ARBA" id="ARBA00022448"/>
    </source>
</evidence>
<dbReference type="AlphaFoldDB" id="A0A120FR49"/>
<dbReference type="Proteomes" id="UP000068164">
    <property type="component" value="Unassembled WGS sequence"/>
</dbReference>
<dbReference type="InterPro" id="IPR003593">
    <property type="entry name" value="AAA+_ATPase"/>
</dbReference>
<dbReference type="CDD" id="cd03220">
    <property type="entry name" value="ABC_KpsT_Wzt"/>
    <property type="match status" value="1"/>
</dbReference>
<keyword evidence="7" id="KW-1185">Reference proteome</keyword>
<evidence type="ECO:0000256" key="3">
    <source>
        <dbReference type="ARBA" id="ARBA00022741"/>
    </source>
</evidence>
<protein>
    <submittedName>
        <fullName evidence="6">Sugar ABC transporter ATP-binding protein</fullName>
    </submittedName>
</protein>
<dbReference type="EMBL" id="LNCD01000011">
    <property type="protein sequence ID" value="KWV59569.1"/>
    <property type="molecule type" value="Genomic_DNA"/>
</dbReference>
<dbReference type="PANTHER" id="PTHR46743">
    <property type="entry name" value="TEICHOIC ACIDS EXPORT ATP-BINDING PROTEIN TAGH"/>
    <property type="match status" value="1"/>
</dbReference>
<keyword evidence="3" id="KW-0547">Nucleotide-binding</keyword>
<keyword evidence="2" id="KW-0813">Transport</keyword>
<dbReference type="GO" id="GO:0016020">
    <property type="term" value="C:membrane"/>
    <property type="evidence" value="ECO:0007669"/>
    <property type="project" value="InterPro"/>
</dbReference>
<comment type="caution">
    <text evidence="6">The sequence shown here is derived from an EMBL/GenBank/DDBJ whole genome shotgun (WGS) entry which is preliminary data.</text>
</comment>
<dbReference type="PROSITE" id="PS50893">
    <property type="entry name" value="ABC_TRANSPORTER_2"/>
    <property type="match status" value="1"/>
</dbReference>
<dbReference type="InterPro" id="IPR003439">
    <property type="entry name" value="ABC_transporter-like_ATP-bd"/>
</dbReference>
<name>A0A120FR49_9HYPH</name>
<dbReference type="InterPro" id="IPR050683">
    <property type="entry name" value="Bact_Polysacc_Export_ATP-bd"/>
</dbReference>
<evidence type="ECO:0000313" key="6">
    <source>
        <dbReference type="EMBL" id="KWV59569.1"/>
    </source>
</evidence>
<dbReference type="InterPro" id="IPR015860">
    <property type="entry name" value="ABC_transpr_TagH-like"/>
</dbReference>
<accession>A0A120FR49</accession>
<dbReference type="Pfam" id="PF00005">
    <property type="entry name" value="ABC_tran"/>
    <property type="match status" value="1"/>
</dbReference>
<dbReference type="PANTHER" id="PTHR46743:SF2">
    <property type="entry name" value="TEICHOIC ACIDS EXPORT ATP-BINDING PROTEIN TAGH"/>
    <property type="match status" value="1"/>
</dbReference>
<proteinExistence type="inferred from homology"/>
<dbReference type="PROSITE" id="PS00211">
    <property type="entry name" value="ABC_TRANSPORTER_1"/>
    <property type="match status" value="1"/>
</dbReference>
<gene>
    <name evidence="6" type="ORF">AS026_28380</name>
</gene>
<feature type="domain" description="ABC transporter" evidence="5">
    <location>
        <begin position="23"/>
        <end position="253"/>
    </location>
</feature>
<evidence type="ECO:0000256" key="4">
    <source>
        <dbReference type="ARBA" id="ARBA00022840"/>
    </source>
</evidence>
<dbReference type="SMART" id="SM00382">
    <property type="entry name" value="AAA"/>
    <property type="match status" value="1"/>
</dbReference>
<evidence type="ECO:0000313" key="7">
    <source>
        <dbReference type="Proteomes" id="UP000068164"/>
    </source>
</evidence>
<comment type="similarity">
    <text evidence="1">Belongs to the ABC transporter superfamily.</text>
</comment>
<dbReference type="SUPFAM" id="SSF52540">
    <property type="entry name" value="P-loop containing nucleoside triphosphate hydrolases"/>
    <property type="match status" value="1"/>
</dbReference>
<sequence length="253" mass="26933">MARISLSDVTVDIPIYEPAGRSLKNNILSTATGGQIRPRAGTTGTVIRAIENLTLDVEHGSRVGLIGHNGAGKSTILRVMAGIYEPTGGTVSIAGEVASLFDIGFGMDPEATGWENIVLRGMYLGFSRRDIEARSEEIGKATGLGEFLDMPLRTYSAGMSTRLAFAVSTSLKPEVLLIDEGIGAGDAAFLAQAQERLQAFIGEAGVLVMASHSNDLLRAWCTEGLWMEHGKMRMRGPIDAVIGAYTDFVNSGR</sequence>
<reference evidence="6 7" key="1">
    <citation type="submission" date="2015-11" db="EMBL/GenBank/DDBJ databases">
        <title>Draft Genome Sequence of the Strain BR 10423 (Rhizobium sp.) isolated from nodules of Mimosa pudica.</title>
        <authorList>
            <person name="Barauna A.C."/>
            <person name="Zilli J.E."/>
            <person name="Simoes-Araujo J.L."/>
            <person name="Reis V.M."/>
            <person name="James E.K."/>
            <person name="Reis F.B.Jr."/>
            <person name="Rouws L.F."/>
            <person name="Passos S.R."/>
            <person name="Gois S.R."/>
        </authorList>
    </citation>
    <scope>NUCLEOTIDE SEQUENCE [LARGE SCALE GENOMIC DNA]</scope>
    <source>
        <strain evidence="6 7">BR10423</strain>
    </source>
</reference>
<evidence type="ECO:0000256" key="1">
    <source>
        <dbReference type="ARBA" id="ARBA00005417"/>
    </source>
</evidence>
<dbReference type="InterPro" id="IPR017871">
    <property type="entry name" value="ABC_transporter-like_CS"/>
</dbReference>
<evidence type="ECO:0000259" key="5">
    <source>
        <dbReference type="PROSITE" id="PS50893"/>
    </source>
</evidence>
<dbReference type="InterPro" id="IPR027417">
    <property type="entry name" value="P-loop_NTPase"/>
</dbReference>
<dbReference type="GO" id="GO:0140359">
    <property type="term" value="F:ABC-type transporter activity"/>
    <property type="evidence" value="ECO:0007669"/>
    <property type="project" value="InterPro"/>
</dbReference>
<keyword evidence="4 6" id="KW-0067">ATP-binding</keyword>
<dbReference type="Gene3D" id="3.40.50.300">
    <property type="entry name" value="P-loop containing nucleotide triphosphate hydrolases"/>
    <property type="match status" value="1"/>
</dbReference>
<dbReference type="RefSeq" id="WP_062368522.1">
    <property type="nucleotide sequence ID" value="NZ_LNCD01000011.1"/>
</dbReference>
<dbReference type="OrthoDB" id="9778870at2"/>